<organism evidence="6">
    <name type="scientific">Spodoptera frugiperda</name>
    <name type="common">Fall armyworm</name>
    <dbReference type="NCBI Taxonomy" id="7108"/>
    <lineage>
        <taxon>Eukaryota</taxon>
        <taxon>Metazoa</taxon>
        <taxon>Ecdysozoa</taxon>
        <taxon>Arthropoda</taxon>
        <taxon>Hexapoda</taxon>
        <taxon>Insecta</taxon>
        <taxon>Pterygota</taxon>
        <taxon>Neoptera</taxon>
        <taxon>Endopterygota</taxon>
        <taxon>Lepidoptera</taxon>
        <taxon>Glossata</taxon>
        <taxon>Ditrysia</taxon>
        <taxon>Noctuoidea</taxon>
        <taxon>Noctuidae</taxon>
        <taxon>Amphipyrinae</taxon>
        <taxon>Spodoptera</taxon>
    </lineage>
</organism>
<dbReference type="Gene3D" id="4.10.410.10">
    <property type="entry name" value="Pancreatic trypsin inhibitor Kunitz domain"/>
    <property type="match status" value="1"/>
</dbReference>
<dbReference type="SUPFAM" id="SSF57362">
    <property type="entry name" value="BPTI-like"/>
    <property type="match status" value="1"/>
</dbReference>
<protein>
    <submittedName>
        <fullName evidence="8">PI-stichotoxin-Hcr2e-like</fullName>
    </submittedName>
    <submittedName>
        <fullName evidence="6">SFRICE_031018</fullName>
    </submittedName>
</protein>
<evidence type="ECO:0000256" key="2">
    <source>
        <dbReference type="ARBA" id="ARBA00022900"/>
    </source>
</evidence>
<evidence type="ECO:0000313" key="8">
    <source>
        <dbReference type="RefSeq" id="XP_035455752.1"/>
    </source>
</evidence>
<keyword evidence="2" id="KW-0722">Serine protease inhibitor</keyword>
<proteinExistence type="predicted"/>
<feature type="domain" description="BPTI/Kunitz inhibitor" evidence="5">
    <location>
        <begin position="30"/>
        <end position="92"/>
    </location>
</feature>
<dbReference type="EMBL" id="ODYU01001828">
    <property type="protein sequence ID" value="SOQ38565.1"/>
    <property type="molecule type" value="Genomic_DNA"/>
</dbReference>
<accession>A0A2H1VCM5</accession>
<dbReference type="GO" id="GO:0005615">
    <property type="term" value="C:extracellular space"/>
    <property type="evidence" value="ECO:0007669"/>
    <property type="project" value="TreeGrafter"/>
</dbReference>
<evidence type="ECO:0000259" key="5">
    <source>
        <dbReference type="PROSITE" id="PS50279"/>
    </source>
</evidence>
<dbReference type="InterPro" id="IPR020901">
    <property type="entry name" value="Prtase_inh_Kunz-CS"/>
</dbReference>
<dbReference type="OrthoDB" id="4473401at2759"/>
<dbReference type="PRINTS" id="PR00759">
    <property type="entry name" value="BASICPTASE"/>
</dbReference>
<dbReference type="PANTHER" id="PTHR10083">
    <property type="entry name" value="KUNITZ-TYPE PROTEASE INHIBITOR-RELATED"/>
    <property type="match status" value="1"/>
</dbReference>
<keyword evidence="3" id="KW-1015">Disulfide bond</keyword>
<evidence type="ECO:0000256" key="4">
    <source>
        <dbReference type="SAM" id="SignalP"/>
    </source>
</evidence>
<dbReference type="GO" id="GO:0004867">
    <property type="term" value="F:serine-type endopeptidase inhibitor activity"/>
    <property type="evidence" value="ECO:0007669"/>
    <property type="project" value="UniProtKB-KW"/>
</dbReference>
<dbReference type="InterPro" id="IPR050098">
    <property type="entry name" value="TFPI/VKTCI-like"/>
</dbReference>
<reference evidence="6" key="1">
    <citation type="submission" date="2016-07" db="EMBL/GenBank/DDBJ databases">
        <authorList>
            <person name="Bretaudeau A."/>
        </authorList>
    </citation>
    <scope>NUCLEOTIDE SEQUENCE</scope>
    <source>
        <strain evidence="6">Rice</strain>
        <tissue evidence="6">Whole body</tissue>
    </source>
</reference>
<dbReference type="Pfam" id="PF00014">
    <property type="entry name" value="Kunitz_BPTI"/>
    <property type="match status" value="1"/>
</dbReference>
<keyword evidence="1" id="KW-0646">Protease inhibitor</keyword>
<dbReference type="SMART" id="SM00131">
    <property type="entry name" value="KU"/>
    <property type="match status" value="1"/>
</dbReference>
<dbReference type="PROSITE" id="PS00280">
    <property type="entry name" value="BPTI_KUNITZ_1"/>
    <property type="match status" value="1"/>
</dbReference>
<dbReference type="InterPro" id="IPR002223">
    <property type="entry name" value="Kunitz_BPTI"/>
</dbReference>
<evidence type="ECO:0000313" key="6">
    <source>
        <dbReference type="EMBL" id="SOQ38565.1"/>
    </source>
</evidence>
<dbReference type="PANTHER" id="PTHR10083:SF374">
    <property type="entry name" value="BPTI_KUNITZ INHIBITOR DOMAIN-CONTAINING PROTEIN"/>
    <property type="match status" value="1"/>
</dbReference>
<dbReference type="Proteomes" id="UP000829999">
    <property type="component" value="Chromosome 22"/>
</dbReference>
<dbReference type="GeneID" id="118279997"/>
<dbReference type="RefSeq" id="XP_035455752.1">
    <property type="nucleotide sequence ID" value="XM_035599859.2"/>
</dbReference>
<dbReference type="PROSITE" id="PS50279">
    <property type="entry name" value="BPTI_KUNITZ_2"/>
    <property type="match status" value="1"/>
</dbReference>
<keyword evidence="7" id="KW-1185">Reference proteome</keyword>
<evidence type="ECO:0000313" key="7">
    <source>
        <dbReference type="Proteomes" id="UP000829999"/>
    </source>
</evidence>
<sequence length="94" mass="10193">MAFKINLLFFFAFIAFVGLSMQQATNNTACSMETSFGGCDVGEENNTTATIGPITIRYGFNNLTRSCIPFLYSGCGGNANNFRTYNACRQACIG</sequence>
<dbReference type="AlphaFoldDB" id="A0A2H1VCM5"/>
<reference evidence="8" key="2">
    <citation type="submission" date="2025-04" db="UniProtKB">
        <authorList>
            <consortium name="RefSeq"/>
        </authorList>
    </citation>
    <scope>IDENTIFICATION</scope>
    <source>
        <tissue evidence="8">Whole larval tissue</tissue>
    </source>
</reference>
<name>A0A2H1VCM5_SPOFR</name>
<keyword evidence="4" id="KW-0732">Signal</keyword>
<feature type="chain" id="PRO_5044573722" evidence="4">
    <location>
        <begin position="23"/>
        <end position="94"/>
    </location>
</feature>
<evidence type="ECO:0000256" key="3">
    <source>
        <dbReference type="ARBA" id="ARBA00023157"/>
    </source>
</evidence>
<dbReference type="InterPro" id="IPR036880">
    <property type="entry name" value="Kunitz_BPTI_sf"/>
</dbReference>
<evidence type="ECO:0000256" key="1">
    <source>
        <dbReference type="ARBA" id="ARBA00022690"/>
    </source>
</evidence>
<gene>
    <name evidence="8" type="primary">LOC118279997</name>
    <name evidence="6" type="ORF">SFRICE_031018</name>
</gene>
<dbReference type="CDD" id="cd00109">
    <property type="entry name" value="Kunitz-type"/>
    <property type="match status" value="1"/>
</dbReference>
<feature type="signal peptide" evidence="4">
    <location>
        <begin position="1"/>
        <end position="22"/>
    </location>
</feature>